<dbReference type="PANTHER" id="PTHR21349:SF0">
    <property type="entry name" value="LARGE RIBOSOMAL SUBUNIT PROTEIN BL21M"/>
    <property type="match status" value="1"/>
</dbReference>
<dbReference type="HAMAP" id="MF_01363">
    <property type="entry name" value="Ribosomal_bL21"/>
    <property type="match status" value="1"/>
</dbReference>
<evidence type="ECO:0000313" key="8">
    <source>
        <dbReference type="EMBL" id="HHO74568.1"/>
    </source>
</evidence>
<dbReference type="AlphaFoldDB" id="A0A7C5WZ98"/>
<dbReference type="GO" id="GO:0006412">
    <property type="term" value="P:translation"/>
    <property type="evidence" value="ECO:0007669"/>
    <property type="project" value="UniProtKB-UniRule"/>
</dbReference>
<dbReference type="GO" id="GO:0019843">
    <property type="term" value="F:rRNA binding"/>
    <property type="evidence" value="ECO:0007669"/>
    <property type="project" value="UniProtKB-UniRule"/>
</dbReference>
<dbReference type="GO" id="GO:0005737">
    <property type="term" value="C:cytoplasm"/>
    <property type="evidence" value="ECO:0007669"/>
    <property type="project" value="UniProtKB-ARBA"/>
</dbReference>
<keyword evidence="3 6" id="KW-0694">RNA-binding</keyword>
<reference evidence="8" key="1">
    <citation type="journal article" date="2020" name="mSystems">
        <title>Genome- and Community-Level Interaction Insights into Carbon Utilization and Element Cycling Functions of Hydrothermarchaeota in Hydrothermal Sediment.</title>
        <authorList>
            <person name="Zhou Z."/>
            <person name="Liu Y."/>
            <person name="Xu W."/>
            <person name="Pan J."/>
            <person name="Luo Z.H."/>
            <person name="Li M."/>
        </authorList>
    </citation>
    <scope>NUCLEOTIDE SEQUENCE [LARGE SCALE GENOMIC DNA]</scope>
    <source>
        <strain evidence="8">SpSt-114</strain>
    </source>
</reference>
<name>A0A7C5WZ98_9AQUI</name>
<gene>
    <name evidence="6 8" type="primary">rplU</name>
    <name evidence="8" type="ORF">ENN04_08075</name>
</gene>
<comment type="caution">
    <text evidence="8">The sequence shown here is derived from an EMBL/GenBank/DDBJ whole genome shotgun (WGS) entry which is preliminary data.</text>
</comment>
<dbReference type="InterPro" id="IPR018258">
    <property type="entry name" value="Ribosomal_bL21_CS"/>
</dbReference>
<dbReference type="InterPro" id="IPR028909">
    <property type="entry name" value="bL21-like"/>
</dbReference>
<evidence type="ECO:0000256" key="2">
    <source>
        <dbReference type="ARBA" id="ARBA00022730"/>
    </source>
</evidence>
<evidence type="ECO:0000256" key="6">
    <source>
        <dbReference type="HAMAP-Rule" id="MF_01363"/>
    </source>
</evidence>
<evidence type="ECO:0000256" key="7">
    <source>
        <dbReference type="RuleBase" id="RU000562"/>
    </source>
</evidence>
<dbReference type="PANTHER" id="PTHR21349">
    <property type="entry name" value="50S RIBOSOMAL PROTEIN L21"/>
    <property type="match status" value="1"/>
</dbReference>
<proteinExistence type="inferred from homology"/>
<evidence type="ECO:0000256" key="1">
    <source>
        <dbReference type="ARBA" id="ARBA00008563"/>
    </source>
</evidence>
<sequence>MYAIIETGGKQYMVGLGDKLKVEKLNLNEGELVEFKPVLVRKENGEVVLQKGKVIAEVLRHGKHKKVIVFKFRAKKNYKRWRGHRQPYTEIIIKEIQEV</sequence>
<organism evidence="8">
    <name type="scientific">Thermocrinis ruber</name>
    <dbReference type="NCBI Taxonomy" id="75906"/>
    <lineage>
        <taxon>Bacteria</taxon>
        <taxon>Pseudomonadati</taxon>
        <taxon>Aquificota</taxon>
        <taxon>Aquificia</taxon>
        <taxon>Aquificales</taxon>
        <taxon>Aquificaceae</taxon>
        <taxon>Thermocrinis</taxon>
    </lineage>
</organism>
<dbReference type="InterPro" id="IPR036164">
    <property type="entry name" value="bL21-like_sf"/>
</dbReference>
<dbReference type="NCBIfam" id="TIGR00061">
    <property type="entry name" value="L21"/>
    <property type="match status" value="1"/>
</dbReference>
<accession>A0A7C5WZ98</accession>
<dbReference type="InterPro" id="IPR001787">
    <property type="entry name" value="Ribosomal_bL21"/>
</dbReference>
<dbReference type="GO" id="GO:0005840">
    <property type="term" value="C:ribosome"/>
    <property type="evidence" value="ECO:0007669"/>
    <property type="project" value="UniProtKB-KW"/>
</dbReference>
<dbReference type="GO" id="GO:0003735">
    <property type="term" value="F:structural constituent of ribosome"/>
    <property type="evidence" value="ECO:0007669"/>
    <property type="project" value="InterPro"/>
</dbReference>
<comment type="subunit">
    <text evidence="6">Part of the 50S ribosomal subunit. Contacts protein L20.</text>
</comment>
<dbReference type="EMBL" id="DSAC01000098">
    <property type="protein sequence ID" value="HHO74568.1"/>
    <property type="molecule type" value="Genomic_DNA"/>
</dbReference>
<keyword evidence="2 6" id="KW-0699">rRNA-binding</keyword>
<dbReference type="SUPFAM" id="SSF141091">
    <property type="entry name" value="L21p-like"/>
    <property type="match status" value="1"/>
</dbReference>
<comment type="similarity">
    <text evidence="1 6 7">Belongs to the bacterial ribosomal protein bL21 family.</text>
</comment>
<evidence type="ECO:0000256" key="4">
    <source>
        <dbReference type="ARBA" id="ARBA00022980"/>
    </source>
</evidence>
<dbReference type="PROSITE" id="PS01169">
    <property type="entry name" value="RIBOSOMAL_L21"/>
    <property type="match status" value="1"/>
</dbReference>
<evidence type="ECO:0000256" key="3">
    <source>
        <dbReference type="ARBA" id="ARBA00022884"/>
    </source>
</evidence>
<protein>
    <recommendedName>
        <fullName evidence="6">Large ribosomal subunit protein bL21</fullName>
    </recommendedName>
</protein>
<keyword evidence="5 6" id="KW-0687">Ribonucleoprotein</keyword>
<dbReference type="GO" id="GO:1990904">
    <property type="term" value="C:ribonucleoprotein complex"/>
    <property type="evidence" value="ECO:0007669"/>
    <property type="project" value="UniProtKB-KW"/>
</dbReference>
<evidence type="ECO:0000256" key="5">
    <source>
        <dbReference type="ARBA" id="ARBA00023274"/>
    </source>
</evidence>
<keyword evidence="4 6" id="KW-0689">Ribosomal protein</keyword>
<dbReference type="Pfam" id="PF00829">
    <property type="entry name" value="Ribosomal_L21p"/>
    <property type="match status" value="1"/>
</dbReference>
<comment type="function">
    <text evidence="6 7">This protein binds to 23S rRNA in the presence of protein L20.</text>
</comment>